<dbReference type="AlphaFoldDB" id="A0A0F3KPY8"/>
<protein>
    <submittedName>
        <fullName evidence="2">Uncharacterized protein</fullName>
    </submittedName>
</protein>
<evidence type="ECO:0000313" key="2">
    <source>
        <dbReference type="EMBL" id="KJV33335.1"/>
    </source>
</evidence>
<evidence type="ECO:0000313" key="3">
    <source>
        <dbReference type="Proteomes" id="UP000033651"/>
    </source>
</evidence>
<evidence type="ECO:0000256" key="1">
    <source>
        <dbReference type="SAM" id="MobiDB-lite"/>
    </source>
</evidence>
<feature type="region of interest" description="Disordered" evidence="1">
    <location>
        <begin position="29"/>
        <end position="68"/>
    </location>
</feature>
<name>A0A0F3KPY8_9GAMM</name>
<organism evidence="2 3">
    <name type="scientific">Luteibacter yeojuensis</name>
    <dbReference type="NCBI Taxonomy" id="345309"/>
    <lineage>
        <taxon>Bacteria</taxon>
        <taxon>Pseudomonadati</taxon>
        <taxon>Pseudomonadota</taxon>
        <taxon>Gammaproteobacteria</taxon>
        <taxon>Lysobacterales</taxon>
        <taxon>Rhodanobacteraceae</taxon>
        <taxon>Luteibacter</taxon>
    </lineage>
</organism>
<proteinExistence type="predicted"/>
<dbReference type="Proteomes" id="UP000033651">
    <property type="component" value="Unassembled WGS sequence"/>
</dbReference>
<accession>A0A0F3KPY8</accession>
<dbReference type="PATRIC" id="fig|345309.4.peg.1579"/>
<dbReference type="EMBL" id="JZRB01000022">
    <property type="protein sequence ID" value="KJV33335.1"/>
    <property type="molecule type" value="Genomic_DNA"/>
</dbReference>
<gene>
    <name evidence="2" type="ORF">VI08_11180</name>
</gene>
<reference evidence="2 3" key="1">
    <citation type="submission" date="2015-03" db="EMBL/GenBank/DDBJ databases">
        <title>Draft genome sequence of Luteibacter yeojuensis strain SU11.</title>
        <authorList>
            <person name="Sulaiman J."/>
            <person name="Priya K."/>
            <person name="Chan K.-G."/>
        </authorList>
    </citation>
    <scope>NUCLEOTIDE SEQUENCE [LARGE SCALE GENOMIC DNA]</scope>
    <source>
        <strain evidence="2 3">SU11</strain>
    </source>
</reference>
<sequence>MVSIFTGLAFMHGHIVDKELVLRLGAAEEKAGGGKGAQAPARATQPRLAPSPRQPLVPGAACAHGTCG</sequence>
<dbReference type="RefSeq" id="WP_045829671.1">
    <property type="nucleotide sequence ID" value="NZ_JZRB01000022.1"/>
</dbReference>
<comment type="caution">
    <text evidence="2">The sequence shown here is derived from an EMBL/GenBank/DDBJ whole genome shotgun (WGS) entry which is preliminary data.</text>
</comment>
<keyword evidence="3" id="KW-1185">Reference proteome</keyword>